<organism evidence="1 2">
    <name type="scientific">Desulfocicer vacuolatum DSM 3385</name>
    <dbReference type="NCBI Taxonomy" id="1121400"/>
    <lineage>
        <taxon>Bacteria</taxon>
        <taxon>Pseudomonadati</taxon>
        <taxon>Thermodesulfobacteriota</taxon>
        <taxon>Desulfobacteria</taxon>
        <taxon>Desulfobacterales</taxon>
        <taxon>Desulfobacteraceae</taxon>
        <taxon>Desulfocicer</taxon>
    </lineage>
</organism>
<evidence type="ECO:0000313" key="2">
    <source>
        <dbReference type="Proteomes" id="UP000192418"/>
    </source>
</evidence>
<dbReference type="InterPro" id="IPR019734">
    <property type="entry name" value="TPR_rpt"/>
</dbReference>
<dbReference type="EMBL" id="FWXY01000022">
    <property type="protein sequence ID" value="SMD02257.1"/>
    <property type="molecule type" value="Genomic_DNA"/>
</dbReference>
<dbReference type="Gene3D" id="1.25.40.10">
    <property type="entry name" value="Tetratricopeptide repeat domain"/>
    <property type="match status" value="1"/>
</dbReference>
<gene>
    <name evidence="1" type="ORF">SAMN02746065_1225</name>
</gene>
<sequence>MIKYGRILTFFAALGLLGLGVFVLDAKKELNLAYKAYEYRDMDQAMRHARRTRFAMGNDKKIMAKALKLQYAIAVRLGHPEKAISLLGEAIQLEPDCGLCYLRRGDLAYTQKNYTAALDDFKKGFENSGPLKPATESYYYARRGLSCLAVGENKNAEADSRKALASDPGSALAFFLESKVRDRFGDIDGAYGNALKAYGLGRNSPGFFSSQEGDFWLRYYGDISIRYKAAHRHDL</sequence>
<dbReference type="OrthoDB" id="9553399at2"/>
<dbReference type="Pfam" id="PF13432">
    <property type="entry name" value="TPR_16"/>
    <property type="match status" value="1"/>
</dbReference>
<evidence type="ECO:0000313" key="1">
    <source>
        <dbReference type="EMBL" id="SMD02257.1"/>
    </source>
</evidence>
<dbReference type="SUPFAM" id="SSF48452">
    <property type="entry name" value="TPR-like"/>
    <property type="match status" value="1"/>
</dbReference>
<dbReference type="SMART" id="SM00028">
    <property type="entry name" value="TPR"/>
    <property type="match status" value="3"/>
</dbReference>
<accession>A0A1W2DY76</accession>
<dbReference type="Proteomes" id="UP000192418">
    <property type="component" value="Unassembled WGS sequence"/>
</dbReference>
<dbReference type="AlphaFoldDB" id="A0A1W2DY76"/>
<dbReference type="InterPro" id="IPR011990">
    <property type="entry name" value="TPR-like_helical_dom_sf"/>
</dbReference>
<reference evidence="1 2" key="1">
    <citation type="submission" date="2017-04" db="EMBL/GenBank/DDBJ databases">
        <authorList>
            <person name="Afonso C.L."/>
            <person name="Miller P.J."/>
            <person name="Scott M.A."/>
            <person name="Spackman E."/>
            <person name="Goraichik I."/>
            <person name="Dimitrov K.M."/>
            <person name="Suarez D.L."/>
            <person name="Swayne D.E."/>
        </authorList>
    </citation>
    <scope>NUCLEOTIDE SEQUENCE [LARGE SCALE GENOMIC DNA]</scope>
    <source>
        <strain evidence="1 2">DSM 3385</strain>
    </source>
</reference>
<name>A0A1W2DY76_9BACT</name>
<dbReference type="RefSeq" id="WP_084071122.1">
    <property type="nucleotide sequence ID" value="NZ_FWXY01000022.1"/>
</dbReference>
<keyword evidence="2" id="KW-1185">Reference proteome</keyword>
<dbReference type="STRING" id="1121400.SAMN02746065_1225"/>
<proteinExistence type="predicted"/>
<protein>
    <submittedName>
        <fullName evidence="1">Tetratricopeptide repeat-containing protein</fullName>
    </submittedName>
</protein>